<keyword evidence="2" id="KW-1185">Reference proteome</keyword>
<reference evidence="1 2" key="1">
    <citation type="submission" date="2016-10" db="EMBL/GenBank/DDBJ databases">
        <authorList>
            <person name="de Groot N.N."/>
        </authorList>
    </citation>
    <scope>NUCLEOTIDE SEQUENCE [LARGE SCALE GENOMIC DNA]</scope>
    <source>
        <strain evidence="1 2">CGMCC 1.10457</strain>
    </source>
</reference>
<dbReference type="STRING" id="767519.SAMN05216559_3068"/>
<evidence type="ECO:0000313" key="2">
    <source>
        <dbReference type="Proteomes" id="UP000199062"/>
    </source>
</evidence>
<sequence>METSMLFGGGLAVLVFGFLAFQDRVVSAMMGRRDSQFEELLDEP</sequence>
<dbReference type="RefSeq" id="WP_281244906.1">
    <property type="nucleotide sequence ID" value="NZ_FOZK01000003.1"/>
</dbReference>
<dbReference type="AlphaFoldDB" id="A0A1I6LSZ1"/>
<name>A0A1I6LSZ1_9EURY</name>
<dbReference type="Proteomes" id="UP000199062">
    <property type="component" value="Unassembled WGS sequence"/>
</dbReference>
<organism evidence="1 2">
    <name type="scientific">Halomicrobium zhouii</name>
    <dbReference type="NCBI Taxonomy" id="767519"/>
    <lineage>
        <taxon>Archaea</taxon>
        <taxon>Methanobacteriati</taxon>
        <taxon>Methanobacteriota</taxon>
        <taxon>Stenosarchaea group</taxon>
        <taxon>Halobacteria</taxon>
        <taxon>Halobacteriales</taxon>
        <taxon>Haloarculaceae</taxon>
        <taxon>Halomicrobium</taxon>
    </lineage>
</organism>
<evidence type="ECO:0000313" key="1">
    <source>
        <dbReference type="EMBL" id="SFS06617.1"/>
    </source>
</evidence>
<gene>
    <name evidence="1" type="ORF">SAMN05216559_3068</name>
</gene>
<proteinExistence type="predicted"/>
<dbReference type="EMBL" id="FOZK01000003">
    <property type="protein sequence ID" value="SFS06617.1"/>
    <property type="molecule type" value="Genomic_DNA"/>
</dbReference>
<accession>A0A1I6LSZ1</accession>
<protein>
    <submittedName>
        <fullName evidence="1">Uncharacterized protein</fullName>
    </submittedName>
</protein>